<dbReference type="EMBL" id="JBHSBL010000023">
    <property type="protein sequence ID" value="MFC4069949.1"/>
    <property type="molecule type" value="Genomic_DNA"/>
</dbReference>
<organism evidence="2 3">
    <name type="scientific">Actinoplanes subglobosus</name>
    <dbReference type="NCBI Taxonomy" id="1547892"/>
    <lineage>
        <taxon>Bacteria</taxon>
        <taxon>Bacillati</taxon>
        <taxon>Actinomycetota</taxon>
        <taxon>Actinomycetes</taxon>
        <taxon>Micromonosporales</taxon>
        <taxon>Micromonosporaceae</taxon>
        <taxon>Actinoplanes</taxon>
    </lineage>
</organism>
<accession>A0ABV8J107</accession>
<evidence type="ECO:0000313" key="3">
    <source>
        <dbReference type="Proteomes" id="UP001595867"/>
    </source>
</evidence>
<dbReference type="RefSeq" id="WP_378070843.1">
    <property type="nucleotide sequence ID" value="NZ_JBHSBL010000023.1"/>
</dbReference>
<comment type="caution">
    <text evidence="2">The sequence shown here is derived from an EMBL/GenBank/DDBJ whole genome shotgun (WGS) entry which is preliminary data.</text>
</comment>
<dbReference type="Proteomes" id="UP001595867">
    <property type="component" value="Unassembled WGS sequence"/>
</dbReference>
<dbReference type="Gene3D" id="6.10.250.660">
    <property type="match status" value="1"/>
</dbReference>
<feature type="region of interest" description="Disordered" evidence="1">
    <location>
        <begin position="93"/>
        <end position="112"/>
    </location>
</feature>
<name>A0ABV8J107_9ACTN</name>
<feature type="region of interest" description="Disordered" evidence="1">
    <location>
        <begin position="1"/>
        <end position="21"/>
    </location>
</feature>
<protein>
    <submittedName>
        <fullName evidence="2">DivIVA domain-containing protein</fullName>
    </submittedName>
</protein>
<proteinExistence type="predicted"/>
<sequence>MTGRAGSYERAGVSSAPAGTGHKAFRLSSVRTRSYDKGEVDAFMAEAFREIDRIEAENHGLRGELRHNRPSKRELAAELERLRRELARAKEHTRNVRAELEHHRTAARSPTERPGDFVVIAQRFADQHIREAERDAQELLSVARTKADKLLGEAELLASTIDSNAQARHTEAVGRIVSDRTAAREDIDRLTTRLIALRDSLRDQMVRDVPELLPPEQI</sequence>
<evidence type="ECO:0000256" key="1">
    <source>
        <dbReference type="SAM" id="MobiDB-lite"/>
    </source>
</evidence>
<evidence type="ECO:0000313" key="2">
    <source>
        <dbReference type="EMBL" id="MFC4069949.1"/>
    </source>
</evidence>
<gene>
    <name evidence="2" type="ORF">ACFO0C_33910</name>
</gene>
<reference evidence="3" key="1">
    <citation type="journal article" date="2019" name="Int. J. Syst. Evol. Microbiol.">
        <title>The Global Catalogue of Microorganisms (GCM) 10K type strain sequencing project: providing services to taxonomists for standard genome sequencing and annotation.</title>
        <authorList>
            <consortium name="The Broad Institute Genomics Platform"/>
            <consortium name="The Broad Institute Genome Sequencing Center for Infectious Disease"/>
            <person name="Wu L."/>
            <person name="Ma J."/>
        </authorList>
    </citation>
    <scope>NUCLEOTIDE SEQUENCE [LARGE SCALE GENOMIC DNA]</scope>
    <source>
        <strain evidence="3">TBRC 5832</strain>
    </source>
</reference>
<keyword evidence="3" id="KW-1185">Reference proteome</keyword>